<keyword evidence="9" id="KW-0739">Sodium transport</keyword>
<dbReference type="Gene3D" id="6.10.140.1330">
    <property type="match status" value="1"/>
</dbReference>
<dbReference type="GO" id="GO:0015385">
    <property type="term" value="F:sodium:proton antiporter activity"/>
    <property type="evidence" value="ECO:0007669"/>
    <property type="project" value="InterPro"/>
</dbReference>
<evidence type="ECO:0000259" key="11">
    <source>
        <dbReference type="Pfam" id="PF00999"/>
    </source>
</evidence>
<evidence type="ECO:0000313" key="12">
    <source>
        <dbReference type="EMBL" id="ACL62128.1"/>
    </source>
</evidence>
<name>B8IN12_METNO</name>
<dbReference type="PANTHER" id="PTHR10110">
    <property type="entry name" value="SODIUM/HYDROGEN EXCHANGER"/>
    <property type="match status" value="1"/>
</dbReference>
<dbReference type="Proteomes" id="UP000008207">
    <property type="component" value="Chromosome"/>
</dbReference>
<dbReference type="eggNOG" id="COG0025">
    <property type="taxonomic scope" value="Bacteria"/>
</dbReference>
<feature type="transmembrane region" description="Helical" evidence="10">
    <location>
        <begin position="213"/>
        <end position="244"/>
    </location>
</feature>
<dbReference type="OrthoDB" id="9809206at2"/>
<keyword evidence="7" id="KW-0406">Ion transport</keyword>
<dbReference type="Pfam" id="PF00999">
    <property type="entry name" value="Na_H_Exchanger"/>
    <property type="match status" value="1"/>
</dbReference>
<dbReference type="AlphaFoldDB" id="B8IN12"/>
<keyword evidence="8 10" id="KW-0472">Membrane</keyword>
<evidence type="ECO:0000256" key="5">
    <source>
        <dbReference type="ARBA" id="ARBA00022989"/>
    </source>
</evidence>
<dbReference type="GO" id="GO:0098719">
    <property type="term" value="P:sodium ion import across plasma membrane"/>
    <property type="evidence" value="ECO:0007669"/>
    <property type="project" value="TreeGrafter"/>
</dbReference>
<reference evidence="12 13" key="1">
    <citation type="submission" date="2009-01" db="EMBL/GenBank/DDBJ databases">
        <title>Complete sequence of chromosome of Methylobacterium nodulans ORS 2060.</title>
        <authorList>
            <consortium name="US DOE Joint Genome Institute"/>
            <person name="Lucas S."/>
            <person name="Copeland A."/>
            <person name="Lapidus A."/>
            <person name="Glavina del Rio T."/>
            <person name="Dalin E."/>
            <person name="Tice H."/>
            <person name="Bruce D."/>
            <person name="Goodwin L."/>
            <person name="Pitluck S."/>
            <person name="Sims D."/>
            <person name="Brettin T."/>
            <person name="Detter J.C."/>
            <person name="Han C."/>
            <person name="Larimer F."/>
            <person name="Land M."/>
            <person name="Hauser L."/>
            <person name="Kyrpides N."/>
            <person name="Ivanova N."/>
            <person name="Marx C.J."/>
            <person name="Richardson P."/>
        </authorList>
    </citation>
    <scope>NUCLEOTIDE SEQUENCE [LARGE SCALE GENOMIC DNA]</scope>
    <source>
        <strain evidence="13">LMG 21967 / CNCM I-2342 / ORS 2060</strain>
    </source>
</reference>
<dbReference type="GO" id="GO:0051453">
    <property type="term" value="P:regulation of intracellular pH"/>
    <property type="evidence" value="ECO:0007669"/>
    <property type="project" value="TreeGrafter"/>
</dbReference>
<feature type="transmembrane region" description="Helical" evidence="10">
    <location>
        <begin position="264"/>
        <end position="289"/>
    </location>
</feature>
<dbReference type="InterPro" id="IPR018422">
    <property type="entry name" value="Cation/H_exchanger_CPA1"/>
</dbReference>
<feature type="transmembrane region" description="Helical" evidence="10">
    <location>
        <begin position="379"/>
        <end position="399"/>
    </location>
</feature>
<evidence type="ECO:0000256" key="8">
    <source>
        <dbReference type="ARBA" id="ARBA00023136"/>
    </source>
</evidence>
<keyword evidence="2" id="KW-0813">Transport</keyword>
<dbReference type="KEGG" id="mno:Mnod_7391"/>
<protein>
    <submittedName>
        <fullName evidence="12">Sodium/hydrogen exchanger</fullName>
    </submittedName>
</protein>
<evidence type="ECO:0000256" key="2">
    <source>
        <dbReference type="ARBA" id="ARBA00022448"/>
    </source>
</evidence>
<dbReference type="HOGENOM" id="CLU_005912_8_2_5"/>
<evidence type="ECO:0000256" key="6">
    <source>
        <dbReference type="ARBA" id="ARBA00023053"/>
    </source>
</evidence>
<evidence type="ECO:0000256" key="10">
    <source>
        <dbReference type="SAM" id="Phobius"/>
    </source>
</evidence>
<feature type="transmembrane region" description="Helical" evidence="10">
    <location>
        <begin position="301"/>
        <end position="328"/>
    </location>
</feature>
<comment type="subcellular location">
    <subcellularLocation>
        <location evidence="1">Cell membrane</location>
        <topology evidence="1">Multi-pass membrane protein</topology>
    </subcellularLocation>
</comment>
<evidence type="ECO:0000256" key="9">
    <source>
        <dbReference type="ARBA" id="ARBA00023201"/>
    </source>
</evidence>
<accession>B8IN12</accession>
<organism evidence="12 13">
    <name type="scientific">Methylobacterium nodulans (strain LMG 21967 / CNCM I-2342 / ORS 2060)</name>
    <dbReference type="NCBI Taxonomy" id="460265"/>
    <lineage>
        <taxon>Bacteria</taxon>
        <taxon>Pseudomonadati</taxon>
        <taxon>Pseudomonadota</taxon>
        <taxon>Alphaproteobacteria</taxon>
        <taxon>Hyphomicrobiales</taxon>
        <taxon>Methylobacteriaceae</taxon>
        <taxon>Methylobacterium</taxon>
    </lineage>
</organism>
<keyword evidence="13" id="KW-1185">Reference proteome</keyword>
<evidence type="ECO:0000256" key="3">
    <source>
        <dbReference type="ARBA" id="ARBA00022475"/>
    </source>
</evidence>
<feature type="transmembrane region" description="Helical" evidence="10">
    <location>
        <begin position="80"/>
        <end position="104"/>
    </location>
</feature>
<evidence type="ECO:0000256" key="1">
    <source>
        <dbReference type="ARBA" id="ARBA00004651"/>
    </source>
</evidence>
<keyword evidence="5 10" id="KW-1133">Transmembrane helix</keyword>
<feature type="transmembrane region" description="Helical" evidence="10">
    <location>
        <begin position="6"/>
        <end position="21"/>
    </location>
</feature>
<dbReference type="InterPro" id="IPR006153">
    <property type="entry name" value="Cation/H_exchanger_TM"/>
</dbReference>
<keyword evidence="4 10" id="KW-0812">Transmembrane</keyword>
<feature type="domain" description="Cation/H+ exchanger transmembrane" evidence="11">
    <location>
        <begin position="12"/>
        <end position="405"/>
    </location>
</feature>
<evidence type="ECO:0000313" key="13">
    <source>
        <dbReference type="Proteomes" id="UP000008207"/>
    </source>
</evidence>
<evidence type="ECO:0000256" key="7">
    <source>
        <dbReference type="ARBA" id="ARBA00023065"/>
    </source>
</evidence>
<feature type="transmembrane region" description="Helical" evidence="10">
    <location>
        <begin position="54"/>
        <end position="73"/>
    </location>
</feature>
<gene>
    <name evidence="12" type="ordered locus">Mnod_7391</name>
</gene>
<dbReference type="GO" id="GO:0005886">
    <property type="term" value="C:plasma membrane"/>
    <property type="evidence" value="ECO:0007669"/>
    <property type="project" value="UniProtKB-SubCell"/>
</dbReference>
<evidence type="ECO:0000256" key="4">
    <source>
        <dbReference type="ARBA" id="ARBA00022692"/>
    </source>
</evidence>
<dbReference type="RefSeq" id="WP_015933686.1">
    <property type="nucleotide sequence ID" value="NC_011894.1"/>
</dbReference>
<keyword evidence="3" id="KW-1003">Cell membrane</keyword>
<dbReference type="STRING" id="460265.Mnod_7391"/>
<sequence>MVVFEWIVGVLLVAVLLAALARRMGAPFPAFLALGGAGLAFVDAVPQLRLDPDLALALFLAPVLLDAGYATSLRDLRANWLSIAGLVLGAVGVTTAAVAVAVRWLMPDMPLAACIALGAIVAPPDAVAALSVLRHVPLPHRLVTILKGESLFNDASALLIYRLAVPAAVSGSFAAQDVVPTFLVGVIGSVVAGPVLAWLYIRGLRWFSDAPSAIVLQFVSTFGVWLFAERIGLSGVLTVVSFAITVARVSPATTPAHLRVPSYAVWETAVFVLNVLAFVLIGLQIGPILEGLSPEERSRYAVVAGVVFLTAVLVRIAWVMGAGAAGRLLRPLTGPVGPEPASLSGSTTVAWCGMRGVVTVALALALPEGGEQAFPHRDLVVLTAFSVVLGTLVIQGLTLRPLLAWFSLRDDDPVGREVGLARAEAYRAAVRSLSRERSPHAEALRHEFAAALSEAERDREGRAPGTLPADAPRRRAIEAARRTILGLREKGTIGDDAFFRLEEELDWAELSATPRDEIDEI</sequence>
<feature type="transmembrane region" description="Helical" evidence="10">
    <location>
        <begin position="181"/>
        <end position="201"/>
    </location>
</feature>
<dbReference type="GO" id="GO:0015386">
    <property type="term" value="F:potassium:proton antiporter activity"/>
    <property type="evidence" value="ECO:0007669"/>
    <property type="project" value="TreeGrafter"/>
</dbReference>
<proteinExistence type="predicted"/>
<dbReference type="EMBL" id="CP001349">
    <property type="protein sequence ID" value="ACL62128.1"/>
    <property type="molecule type" value="Genomic_DNA"/>
</dbReference>
<feature type="transmembrane region" description="Helical" evidence="10">
    <location>
        <begin position="28"/>
        <end position="48"/>
    </location>
</feature>
<keyword evidence="6" id="KW-0915">Sodium</keyword>
<dbReference type="PANTHER" id="PTHR10110:SF86">
    <property type="entry name" value="SODIUM_HYDROGEN EXCHANGER 7"/>
    <property type="match status" value="1"/>
</dbReference>